<reference evidence="7 8" key="1">
    <citation type="submission" date="2019-07" db="EMBL/GenBank/DDBJ databases">
        <title>Genomes of Cafeteria roenbergensis.</title>
        <authorList>
            <person name="Fischer M.G."/>
            <person name="Hackl T."/>
            <person name="Roman M."/>
        </authorList>
    </citation>
    <scope>NUCLEOTIDE SEQUENCE [LARGE SCALE GENOMIC DNA]</scope>
    <source>
        <strain evidence="7 8">Cflag</strain>
    </source>
</reference>
<dbReference type="EMBL" id="VLTM01000037">
    <property type="protein sequence ID" value="KAA0161277.1"/>
    <property type="molecule type" value="Genomic_DNA"/>
</dbReference>
<dbReference type="CDD" id="cd13970">
    <property type="entry name" value="ABC1_ADCK3"/>
    <property type="match status" value="1"/>
</dbReference>
<evidence type="ECO:0000259" key="6">
    <source>
        <dbReference type="Pfam" id="PF03109"/>
    </source>
</evidence>
<evidence type="ECO:0000256" key="2">
    <source>
        <dbReference type="ARBA" id="ARBA00022679"/>
    </source>
</evidence>
<organism evidence="7 8">
    <name type="scientific">Cafeteria roenbergensis</name>
    <name type="common">Marine flagellate</name>
    <dbReference type="NCBI Taxonomy" id="33653"/>
    <lineage>
        <taxon>Eukaryota</taxon>
        <taxon>Sar</taxon>
        <taxon>Stramenopiles</taxon>
        <taxon>Bigyra</taxon>
        <taxon>Opalozoa</taxon>
        <taxon>Bicosoecida</taxon>
        <taxon>Cafeteriaceae</taxon>
        <taxon>Cafeteria</taxon>
    </lineage>
</organism>
<evidence type="ECO:0000256" key="5">
    <source>
        <dbReference type="SAM" id="MobiDB-lite"/>
    </source>
</evidence>
<comment type="caution">
    <text evidence="7">The sequence shown here is derived from an EMBL/GenBank/DDBJ whole genome shotgun (WGS) entry which is preliminary data.</text>
</comment>
<evidence type="ECO:0000313" key="8">
    <source>
        <dbReference type="Proteomes" id="UP000325113"/>
    </source>
</evidence>
<feature type="region of interest" description="Disordered" evidence="5">
    <location>
        <begin position="179"/>
        <end position="212"/>
    </location>
</feature>
<gene>
    <name evidence="7" type="ORF">FNF31_03891</name>
</gene>
<dbReference type="PANTHER" id="PTHR43851">
    <property type="match status" value="1"/>
</dbReference>
<comment type="similarity">
    <text evidence="1">Belongs to the protein kinase superfamily. ADCK protein kinase family.</text>
</comment>
<keyword evidence="4" id="KW-0067">ATP-binding</keyword>
<feature type="domain" description="ABC1 atypical kinase-like" evidence="6">
    <location>
        <begin position="219"/>
        <end position="445"/>
    </location>
</feature>
<dbReference type="InterPro" id="IPR004147">
    <property type="entry name" value="ABC1_dom"/>
</dbReference>
<dbReference type="AlphaFoldDB" id="A0A5A8D9K7"/>
<name>A0A5A8D9K7_CAFRO</name>
<evidence type="ECO:0000256" key="3">
    <source>
        <dbReference type="ARBA" id="ARBA00022741"/>
    </source>
</evidence>
<evidence type="ECO:0000256" key="4">
    <source>
        <dbReference type="ARBA" id="ARBA00022840"/>
    </source>
</evidence>
<protein>
    <recommendedName>
        <fullName evidence="6">ABC1 atypical kinase-like domain-containing protein</fullName>
    </recommendedName>
</protein>
<sequence>MAARRGGETARRDVMRLLQGGAMVAREAYKLQAPAARQRSEVIPRREFKEAAVPSGSFGRAVGFGSLGARMAAGLASDWVSRAMGGSTSRPAGSAGGMLSGAAAETLADGLCRMRGAALKIGQIISLQDEEALGSDVAAIMERVRTQANVMPRWQLEQSLVAELGDDWLELLGGTWRQEGEDADAAREREVSRPSEGGMTDLSSGTGDSLPAHPGMVGFDSHPVAAASIGQVHRGVLGDGRRVAVKVQYPGVADSIDSDLTNVTRLLKVGMGSALPAGLYLDSVVRVARAELRLECDYEHEARAQERFRRELQEAAEAETRRTGRPSLLAGLKVPAVVPELSSQRVLTTEWLDGVPIDRVFGTSTDEVRSGIARRMLRLTLWELFEARLMQTDPNWGNFFYDPETDSLGLLDFGAAKEFPPAFVDDYLRLVWAAAARDEDAIVEASCRMGFFTGHENASMVRAHVNSGLVIGEPFAQTEPYDFKAARITRRVSDHTATFARQRLTPPPDQVYSLHRKLAGAYLLCIRMGAKFPCRDLLERTVEAHTFTTKPLEGLSARESLDRKAAGDLPDTQEEARTQTEAHDRAAAELGMPPGAVFAERGVRSWAPEVVGEGQAFISEPGVQLGRTMRV</sequence>
<dbReference type="GO" id="GO:0005524">
    <property type="term" value="F:ATP binding"/>
    <property type="evidence" value="ECO:0007669"/>
    <property type="project" value="UniProtKB-KW"/>
</dbReference>
<feature type="region of interest" description="Disordered" evidence="5">
    <location>
        <begin position="558"/>
        <end position="583"/>
    </location>
</feature>
<dbReference type="SUPFAM" id="SSF56112">
    <property type="entry name" value="Protein kinase-like (PK-like)"/>
    <property type="match status" value="1"/>
</dbReference>
<feature type="compositionally biased region" description="Basic and acidic residues" evidence="5">
    <location>
        <begin position="574"/>
        <end position="583"/>
    </location>
</feature>
<dbReference type="InterPro" id="IPR051409">
    <property type="entry name" value="Atypical_kinase_ADCK"/>
</dbReference>
<dbReference type="InterPro" id="IPR034646">
    <property type="entry name" value="ADCK3_dom"/>
</dbReference>
<dbReference type="Pfam" id="PF03109">
    <property type="entry name" value="ABC1"/>
    <property type="match status" value="1"/>
</dbReference>
<dbReference type="GO" id="GO:0006744">
    <property type="term" value="P:ubiquinone biosynthetic process"/>
    <property type="evidence" value="ECO:0007669"/>
    <property type="project" value="TreeGrafter"/>
</dbReference>
<dbReference type="Proteomes" id="UP000325113">
    <property type="component" value="Unassembled WGS sequence"/>
</dbReference>
<evidence type="ECO:0000313" key="7">
    <source>
        <dbReference type="EMBL" id="KAA0161277.1"/>
    </source>
</evidence>
<keyword evidence="3" id="KW-0547">Nucleotide-binding</keyword>
<evidence type="ECO:0000256" key="1">
    <source>
        <dbReference type="ARBA" id="ARBA00009670"/>
    </source>
</evidence>
<keyword evidence="2" id="KW-0808">Transferase</keyword>
<dbReference type="InterPro" id="IPR011009">
    <property type="entry name" value="Kinase-like_dom_sf"/>
</dbReference>
<accession>A0A5A8D9K7</accession>
<proteinExistence type="inferred from homology"/>
<dbReference type="PANTHER" id="PTHR43851:SF3">
    <property type="entry name" value="COENZYME Q8"/>
    <property type="match status" value="1"/>
</dbReference>
<feature type="compositionally biased region" description="Basic and acidic residues" evidence="5">
    <location>
        <begin position="179"/>
        <end position="193"/>
    </location>
</feature>
<dbReference type="GO" id="GO:0016740">
    <property type="term" value="F:transferase activity"/>
    <property type="evidence" value="ECO:0007669"/>
    <property type="project" value="UniProtKB-KW"/>
</dbReference>